<dbReference type="InterPro" id="IPR028819">
    <property type="entry name" value="NCOA1_bHLH"/>
</dbReference>
<comment type="subcellular location">
    <subcellularLocation>
        <location evidence="1">Nucleus</location>
    </subcellularLocation>
</comment>
<evidence type="ECO:0000256" key="2">
    <source>
        <dbReference type="ARBA" id="ARBA00009933"/>
    </source>
</evidence>
<dbReference type="InterPro" id="IPR000014">
    <property type="entry name" value="PAS"/>
</dbReference>
<dbReference type="InterPro" id="IPR009110">
    <property type="entry name" value="Nuc_rcpt_coact"/>
</dbReference>
<dbReference type="InterPro" id="IPR035965">
    <property type="entry name" value="PAS-like_dom_sf"/>
</dbReference>
<keyword evidence="7" id="KW-0539">Nucleus</keyword>
<dbReference type="InterPro" id="IPR010011">
    <property type="entry name" value="NCO_DUF1518"/>
</dbReference>
<feature type="region of interest" description="Disordered" evidence="8">
    <location>
        <begin position="936"/>
        <end position="959"/>
    </location>
</feature>
<evidence type="ECO:0000313" key="11">
    <source>
        <dbReference type="Ensembl" id="ENSONIP00000035755.1"/>
    </source>
</evidence>
<dbReference type="Ensembl" id="ENSONIT00000069126.1">
    <property type="protein sequence ID" value="ENSONIP00000035755.1"/>
    <property type="gene ID" value="ENSONIG00000015724.2"/>
</dbReference>
<dbReference type="InterPro" id="IPR056193">
    <property type="entry name" value="bHLH_NCOA1-3"/>
</dbReference>
<feature type="compositionally biased region" description="Polar residues" evidence="8">
    <location>
        <begin position="372"/>
        <end position="381"/>
    </location>
</feature>
<feature type="compositionally biased region" description="Pro residues" evidence="8">
    <location>
        <begin position="561"/>
        <end position="571"/>
    </location>
</feature>
<dbReference type="SUPFAM" id="SSF55785">
    <property type="entry name" value="PYP-like sensor domain (PAS domain)"/>
    <property type="match status" value="2"/>
</dbReference>
<dbReference type="SMART" id="SM00353">
    <property type="entry name" value="HLH"/>
    <property type="match status" value="1"/>
</dbReference>
<gene>
    <name evidence="11" type="primary">ncoa1</name>
</gene>
<dbReference type="SUPFAM" id="SSF47459">
    <property type="entry name" value="HLH, helix-loop-helix DNA-binding domain"/>
    <property type="match status" value="1"/>
</dbReference>
<dbReference type="PANTHER" id="PTHR10684:SF1">
    <property type="entry name" value="NUCLEAR RECEPTOR COACTIVATOR 1"/>
    <property type="match status" value="1"/>
</dbReference>
<keyword evidence="4" id="KW-0805">Transcription regulation</keyword>
<proteinExistence type="inferred from homology"/>
<feature type="compositionally biased region" description="Low complexity" evidence="8">
    <location>
        <begin position="1309"/>
        <end position="1326"/>
    </location>
</feature>
<feature type="region of interest" description="Disordered" evidence="8">
    <location>
        <begin position="590"/>
        <end position="635"/>
    </location>
</feature>
<dbReference type="InterPro" id="IPR011598">
    <property type="entry name" value="bHLH_dom"/>
</dbReference>
<feature type="compositionally biased region" description="Low complexity" evidence="8">
    <location>
        <begin position="495"/>
        <end position="509"/>
    </location>
</feature>
<dbReference type="GO" id="GO:0032870">
    <property type="term" value="P:cellular response to hormone stimulus"/>
    <property type="evidence" value="ECO:0007669"/>
    <property type="project" value="TreeGrafter"/>
</dbReference>
<evidence type="ECO:0000259" key="10">
    <source>
        <dbReference type="PROSITE" id="PS50888"/>
    </source>
</evidence>
<dbReference type="GO" id="GO:0046983">
    <property type="term" value="F:protein dimerization activity"/>
    <property type="evidence" value="ECO:0007669"/>
    <property type="project" value="InterPro"/>
</dbReference>
<reference evidence="11" key="2">
    <citation type="submission" date="2025-08" db="UniProtKB">
        <authorList>
            <consortium name="Ensembl"/>
        </authorList>
    </citation>
    <scope>IDENTIFICATION</scope>
</reference>
<evidence type="ECO:0000256" key="5">
    <source>
        <dbReference type="ARBA" id="ARBA00023159"/>
    </source>
</evidence>
<dbReference type="Pfam" id="PF23172">
    <property type="entry name" value="bHLH_NCOA"/>
    <property type="match status" value="1"/>
</dbReference>
<keyword evidence="6" id="KW-0804">Transcription</keyword>
<feature type="domain" description="PAS" evidence="9">
    <location>
        <begin position="112"/>
        <end position="183"/>
    </location>
</feature>
<feature type="compositionally biased region" description="Polar residues" evidence="8">
    <location>
        <begin position="389"/>
        <end position="450"/>
    </location>
</feature>
<protein>
    <submittedName>
        <fullName evidence="11">Nuclear receptor coactivator 1</fullName>
    </submittedName>
</protein>
<feature type="region of interest" description="Disordered" evidence="8">
    <location>
        <begin position="371"/>
        <end position="578"/>
    </location>
</feature>
<feature type="compositionally biased region" description="Polar residues" evidence="8">
    <location>
        <begin position="728"/>
        <end position="749"/>
    </location>
</feature>
<dbReference type="Pfam" id="PF08832">
    <property type="entry name" value="SRC-1"/>
    <property type="match status" value="1"/>
</dbReference>
<reference evidence="11" key="3">
    <citation type="submission" date="2025-09" db="UniProtKB">
        <authorList>
            <consortium name="Ensembl"/>
        </authorList>
    </citation>
    <scope>IDENTIFICATION</scope>
</reference>
<feature type="compositionally biased region" description="Low complexity" evidence="8">
    <location>
        <begin position="451"/>
        <end position="465"/>
    </location>
</feature>
<feature type="region of interest" description="Disordered" evidence="8">
    <location>
        <begin position="1295"/>
        <end position="1326"/>
    </location>
</feature>
<dbReference type="SMART" id="SM00091">
    <property type="entry name" value="PAS"/>
    <property type="match status" value="2"/>
</dbReference>
<feature type="region of interest" description="Disordered" evidence="8">
    <location>
        <begin position="1"/>
        <end position="34"/>
    </location>
</feature>
<dbReference type="InterPro" id="IPR014935">
    <property type="entry name" value="SRC/p160_LXXLL"/>
</dbReference>
<dbReference type="InterPro" id="IPR013767">
    <property type="entry name" value="PAS_fold"/>
</dbReference>
<dbReference type="Gene3D" id="3.30.450.20">
    <property type="entry name" value="PAS domain"/>
    <property type="match status" value="2"/>
</dbReference>
<comment type="similarity">
    <text evidence="2">Belongs to the SRC/p160 nuclear receptor coactivator family.</text>
</comment>
<feature type="compositionally biased region" description="Polar residues" evidence="8">
    <location>
        <begin position="1088"/>
        <end position="1100"/>
    </location>
</feature>
<feature type="compositionally biased region" description="Low complexity" evidence="8">
    <location>
        <begin position="1163"/>
        <end position="1187"/>
    </location>
</feature>
<dbReference type="Proteomes" id="UP000005207">
    <property type="component" value="Linkage group LG15"/>
</dbReference>
<dbReference type="GO" id="GO:0003713">
    <property type="term" value="F:transcription coactivator activity"/>
    <property type="evidence" value="ECO:0007669"/>
    <property type="project" value="InterPro"/>
</dbReference>
<dbReference type="CDD" id="cd18948">
    <property type="entry name" value="bHLH-PAS_NCoA1_SRC1"/>
    <property type="match status" value="1"/>
</dbReference>
<reference evidence="12" key="1">
    <citation type="submission" date="2012-01" db="EMBL/GenBank/DDBJ databases">
        <title>The Genome Sequence of Oreochromis niloticus (Nile Tilapia).</title>
        <authorList>
            <consortium name="Broad Institute Genome Assembly Team"/>
            <consortium name="Broad Institute Sequencing Platform"/>
            <person name="Di Palma F."/>
            <person name="Johnson J."/>
            <person name="Lander E.S."/>
            <person name="Lindblad-Toh K."/>
        </authorList>
    </citation>
    <scope>NUCLEOTIDE SEQUENCE [LARGE SCALE GENOMIC DNA]</scope>
</reference>
<dbReference type="CDD" id="cd00130">
    <property type="entry name" value="PAS"/>
    <property type="match status" value="1"/>
</dbReference>
<dbReference type="Gene3D" id="6.10.140.410">
    <property type="match status" value="1"/>
</dbReference>
<dbReference type="InterPro" id="IPR036638">
    <property type="entry name" value="HLH_DNA-bd_sf"/>
</dbReference>
<dbReference type="Pfam" id="PF00989">
    <property type="entry name" value="PAS"/>
    <property type="match status" value="1"/>
</dbReference>
<feature type="compositionally biased region" description="Low complexity" evidence="8">
    <location>
        <begin position="698"/>
        <end position="709"/>
    </location>
</feature>
<dbReference type="InterPro" id="IPR017426">
    <property type="entry name" value="Nuclear_rcpt_coactivator"/>
</dbReference>
<evidence type="ECO:0000256" key="1">
    <source>
        <dbReference type="ARBA" id="ARBA00004123"/>
    </source>
</evidence>
<evidence type="ECO:0000256" key="8">
    <source>
        <dbReference type="SAM" id="MobiDB-lite"/>
    </source>
</evidence>
<sequence>MSAVGESPLDPATPESRKRKGSPCDTSGQSAEKRRRELECRYIEELAELLSSNMGDIASLSVKPDKCHILKSTVDQIQQIKRREQEKAALLSPDDEVQKSDISSSSQGLVEKEALGPMLLEALDGFFFVVNREGRIVFVSENVTSYLGYTQEELMASSVYSILHVGDHNEFVRNLLPKSLVNGVPWPQEAGRRNSHAFNCRMLKRPPDEVDSENLEARQQYEIMQCFTVSQLRTMQEEGDDLQSCLICIACRMPRTQPVSTESFITKQDPTGKIISIETSALRATGRPGWEDLVRKCIYAFFQPQGKEPSHAKKLLHEVMTHGTAISPLYHFTLSDGTPLSAQTRCKFCCPPNPDVQPFIMGIHTIDREHNTASSQENTNPSLPPTLSGIAQTPSRSPSLPPGGNSTQGSSLATAGLHTNNSNASSHGHNPATPTGYLTPNRTNCPQQVNSPSPLSSPLTATPTSFMSPRMPRASPGLGGSPRVPGNPFSPSTPGLHSPAGALSSGGSLNRQQSSGDGNSSATPLSSASQLGNPRLNQLLDSNGTGAESNNSNSIHCTSSPHPPNPAPAPQCPASHSSLTERHKILHRLLQDSSPNDASTNSEEGINKTEVEIKKEPPASPALGAGPPKSDSREPQDHQLLRFLLGTDEKDLDDLPPPSALSLQTVRIKVEKKAGGEGVTCTGSAVGTGGAAKLGGVSSSSACISPRSSPVGENRRDRLSDGRPPSGCSLQSQSSFEFCNPATPSQQPGQGDPFQTPIDSSPFPEAEVMNPFTSSTGLTKMDVGDSQFQPLALSDTLTFDGLGTPLQAPLASPQEQCVPCTLDEVLGPPTTPEARNDEKALLEQLVNFLSGTDESELAELDKALGIDKLIQGGCFDPLPQNFPPQQPTATPVSIDPKLPTYPSQFTPAPQAPFPPELGTVGAQGLGFGAPRGAFPGGTGMGLRPGMTRPQGIGNPVRLPPNQLRLQLQQRLQGPQQLQNRLAGMNQFPGGAQHVNMGIRQGVQQPQMPSQPPLNAQMLAQRQRELYSIQHRQRQLFQQKVMLMRQNIAGTPTGAVGPIGTARVPKAPPTPTQQQQQQQFNFPPGYNPMTGNPPTSPSHFSPITGGPLDNKLPGRVPLNNQTLMGGVQGQFNSTVNSSLQQGLFQQFGGSAVVQQDPPFAPEMSPSSPLLSPQNSTSQSPLLQQNPSTGYQSPDMKGWQPTSVGSLFSQSGQSAGQAFGQQGVYNNMSITVSMAGGSSGVSSLPPIGQSVGLSNSNLSNVGSVCSDQQVQQVQVFADVQCTVNLVGSDSYLNQGSIGAAASQKGPGPQGSQNNQAQQKSLLQQLLTE</sequence>
<dbReference type="FunFam" id="4.10.280.10:FF:000008">
    <property type="entry name" value="Nuclear receptor coactivator"/>
    <property type="match status" value="1"/>
</dbReference>
<feature type="compositionally biased region" description="Polar residues" evidence="8">
    <location>
        <begin position="510"/>
        <end position="558"/>
    </location>
</feature>
<evidence type="ECO:0000256" key="7">
    <source>
        <dbReference type="ARBA" id="ARBA00023242"/>
    </source>
</evidence>
<evidence type="ECO:0000256" key="6">
    <source>
        <dbReference type="ARBA" id="ARBA00023163"/>
    </source>
</evidence>
<dbReference type="GO" id="GO:0005634">
    <property type="term" value="C:nucleus"/>
    <property type="evidence" value="ECO:0007669"/>
    <property type="project" value="UniProtKB-SubCell"/>
</dbReference>
<dbReference type="Gene3D" id="4.10.280.10">
    <property type="entry name" value="Helix-loop-helix DNA-binding domain"/>
    <property type="match status" value="1"/>
</dbReference>
<dbReference type="GO" id="GO:0016922">
    <property type="term" value="F:nuclear receptor binding"/>
    <property type="evidence" value="ECO:0007669"/>
    <property type="project" value="InterPro"/>
</dbReference>
<keyword evidence="5" id="KW-0010">Activator</keyword>
<dbReference type="PROSITE" id="PS50112">
    <property type="entry name" value="PAS"/>
    <property type="match status" value="1"/>
</dbReference>
<dbReference type="Pfam" id="PF14598">
    <property type="entry name" value="PAS_11"/>
    <property type="match status" value="1"/>
</dbReference>
<dbReference type="Pfam" id="PF08815">
    <property type="entry name" value="Nuc_rec_co-act"/>
    <property type="match status" value="1"/>
</dbReference>
<evidence type="ECO:0000256" key="3">
    <source>
        <dbReference type="ARBA" id="ARBA00022737"/>
    </source>
</evidence>
<dbReference type="NCBIfam" id="TIGR00229">
    <property type="entry name" value="sensory_box"/>
    <property type="match status" value="1"/>
</dbReference>
<keyword evidence="12" id="KW-1185">Reference proteome</keyword>
<feature type="domain" description="BHLH" evidence="10">
    <location>
        <begin position="23"/>
        <end position="80"/>
    </location>
</feature>
<feature type="region of interest" description="Disordered" evidence="8">
    <location>
        <begin position="1088"/>
        <end position="1114"/>
    </location>
</feature>
<dbReference type="PANTHER" id="PTHR10684">
    <property type="entry name" value="NUCLEAR RECEPTOR COACTIVATOR"/>
    <property type="match status" value="1"/>
</dbReference>
<dbReference type="SMART" id="SM01151">
    <property type="entry name" value="DUF1518"/>
    <property type="match status" value="1"/>
</dbReference>
<dbReference type="GO" id="GO:0045944">
    <property type="term" value="P:positive regulation of transcription by RNA polymerase II"/>
    <property type="evidence" value="ECO:0007669"/>
    <property type="project" value="TreeGrafter"/>
</dbReference>
<dbReference type="InterPro" id="IPR037077">
    <property type="entry name" value="Nuc_rcpt_coact_Ncoa_int_sf"/>
</dbReference>
<feature type="compositionally biased region" description="Polar residues" evidence="8">
    <location>
        <begin position="591"/>
        <end position="604"/>
    </location>
</feature>
<dbReference type="SUPFAM" id="SSF69125">
    <property type="entry name" value="Nuclear receptor coactivator interlocking domain"/>
    <property type="match status" value="1"/>
</dbReference>
<feature type="region of interest" description="Disordered" evidence="8">
    <location>
        <begin position="1152"/>
        <end position="1209"/>
    </location>
</feature>
<evidence type="ECO:0000259" key="9">
    <source>
        <dbReference type="PROSITE" id="PS50112"/>
    </source>
</evidence>
<dbReference type="FunFam" id="3.30.450.20:FF:000007">
    <property type="entry name" value="Nuclear receptor coactivator"/>
    <property type="match status" value="1"/>
</dbReference>
<feature type="compositionally biased region" description="Basic and acidic residues" evidence="8">
    <location>
        <begin position="605"/>
        <end position="617"/>
    </location>
</feature>
<accession>A0A669BMX2</accession>
<organism evidence="11 12">
    <name type="scientific">Oreochromis niloticus</name>
    <name type="common">Nile tilapia</name>
    <name type="synonym">Tilapia nilotica</name>
    <dbReference type="NCBI Taxonomy" id="8128"/>
    <lineage>
        <taxon>Eukaryota</taxon>
        <taxon>Metazoa</taxon>
        <taxon>Chordata</taxon>
        <taxon>Craniata</taxon>
        <taxon>Vertebrata</taxon>
        <taxon>Euteleostomi</taxon>
        <taxon>Actinopterygii</taxon>
        <taxon>Neopterygii</taxon>
        <taxon>Teleostei</taxon>
        <taxon>Neoteleostei</taxon>
        <taxon>Acanthomorphata</taxon>
        <taxon>Ovalentaria</taxon>
        <taxon>Cichlomorphae</taxon>
        <taxon>Cichliformes</taxon>
        <taxon>Cichlidae</taxon>
        <taxon>African cichlids</taxon>
        <taxon>Pseudocrenilabrinae</taxon>
        <taxon>Oreochromini</taxon>
        <taxon>Oreochromis</taxon>
    </lineage>
</organism>
<dbReference type="PROSITE" id="PS50888">
    <property type="entry name" value="BHLH"/>
    <property type="match status" value="1"/>
</dbReference>
<evidence type="ECO:0000256" key="4">
    <source>
        <dbReference type="ARBA" id="ARBA00023015"/>
    </source>
</evidence>
<dbReference type="GeneTree" id="ENSGT00950000183021"/>
<keyword evidence="3" id="KW-0677">Repeat</keyword>
<feature type="region of interest" description="Disordered" evidence="8">
    <location>
        <begin position="675"/>
        <end position="774"/>
    </location>
</feature>
<dbReference type="InterPro" id="IPR014920">
    <property type="entry name" value="Nuc_rcpt_coact_Ncoa-typ"/>
</dbReference>
<name>A0A669BMX2_ORENI</name>
<evidence type="ECO:0000313" key="12">
    <source>
        <dbReference type="Proteomes" id="UP000005207"/>
    </source>
</evidence>